<evidence type="ECO:0000256" key="12">
    <source>
        <dbReference type="PROSITE-ProRule" id="PRU01363"/>
    </source>
</evidence>
<feature type="active site" description="Proton acceptor; for dehydratase activity" evidence="12">
    <location>
        <position position="973"/>
    </location>
</feature>
<dbReference type="CDD" id="cd05930">
    <property type="entry name" value="A_NRPS"/>
    <property type="match status" value="1"/>
</dbReference>
<dbReference type="InterPro" id="IPR014030">
    <property type="entry name" value="Ketoacyl_synth_N"/>
</dbReference>
<evidence type="ECO:0000256" key="8">
    <source>
        <dbReference type="ARBA" id="ARBA00023268"/>
    </source>
</evidence>
<dbReference type="SMART" id="SM00827">
    <property type="entry name" value="PKS_AT"/>
    <property type="match status" value="1"/>
</dbReference>
<feature type="domain" description="Carrier" evidence="14">
    <location>
        <begin position="3462"/>
        <end position="3539"/>
    </location>
</feature>
<dbReference type="InterPro" id="IPR029063">
    <property type="entry name" value="SAM-dependent_MTases_sf"/>
</dbReference>
<dbReference type="GO" id="GO:0032259">
    <property type="term" value="P:methylation"/>
    <property type="evidence" value="ECO:0007669"/>
    <property type="project" value="UniProtKB-KW"/>
</dbReference>
<evidence type="ECO:0000259" key="16">
    <source>
        <dbReference type="PROSITE" id="PS52019"/>
    </source>
</evidence>
<dbReference type="InterPro" id="IPR020845">
    <property type="entry name" value="AMP-binding_CS"/>
</dbReference>
<dbReference type="GO" id="GO:0004312">
    <property type="term" value="F:fatty acid synthase activity"/>
    <property type="evidence" value="ECO:0007669"/>
    <property type="project" value="TreeGrafter"/>
</dbReference>
<dbReference type="EMBL" id="CP120627">
    <property type="protein sequence ID" value="WEW56050.1"/>
    <property type="molecule type" value="Genomic_DNA"/>
</dbReference>
<dbReference type="PROSITE" id="PS00455">
    <property type="entry name" value="AMP_BINDING"/>
    <property type="match status" value="1"/>
</dbReference>
<dbReference type="InterPro" id="IPR014043">
    <property type="entry name" value="Acyl_transferase_dom"/>
</dbReference>
<dbReference type="Gene3D" id="3.30.559.30">
    <property type="entry name" value="Nonribosomal peptide synthetase, condensation domain"/>
    <property type="match status" value="1"/>
</dbReference>
<keyword evidence="3" id="KW-0597">Phosphoprotein</keyword>
<dbReference type="InterPro" id="IPR050091">
    <property type="entry name" value="PKS_NRPS_Biosynth_Enz"/>
</dbReference>
<keyword evidence="6" id="KW-0808">Transferase</keyword>
<dbReference type="InterPro" id="IPR045851">
    <property type="entry name" value="AMP-bd_C_sf"/>
</dbReference>
<dbReference type="PROSITE" id="PS00606">
    <property type="entry name" value="KS3_1"/>
    <property type="match status" value="1"/>
</dbReference>
<dbReference type="InterPro" id="IPR023213">
    <property type="entry name" value="CAT-like_dom_sf"/>
</dbReference>
<dbReference type="InterPro" id="IPR016036">
    <property type="entry name" value="Malonyl_transacylase_ACP-bd"/>
</dbReference>
<keyword evidence="2" id="KW-0596">Phosphopantetheine</keyword>
<dbReference type="PANTHER" id="PTHR43775">
    <property type="entry name" value="FATTY ACID SYNTHASE"/>
    <property type="match status" value="1"/>
</dbReference>
<evidence type="ECO:0000313" key="17">
    <source>
        <dbReference type="EMBL" id="WEW56050.1"/>
    </source>
</evidence>
<keyword evidence="18" id="KW-1185">Reference proteome</keyword>
<accession>A0AAF0IFJ9</accession>
<dbReference type="InterPro" id="IPR020841">
    <property type="entry name" value="PKS_Beta-ketoAc_synthase_dom"/>
</dbReference>
<dbReference type="PROSITE" id="PS52019">
    <property type="entry name" value="PKS_MFAS_DH"/>
    <property type="match status" value="1"/>
</dbReference>
<feature type="domain" description="Carrier" evidence="14">
    <location>
        <begin position="2316"/>
        <end position="2391"/>
    </location>
</feature>
<dbReference type="Pfam" id="PF14765">
    <property type="entry name" value="PS-DH"/>
    <property type="match status" value="1"/>
</dbReference>
<feature type="active site" description="Proton donor; for dehydratase activity" evidence="12">
    <location>
        <position position="1148"/>
    </location>
</feature>
<evidence type="ECO:0000256" key="3">
    <source>
        <dbReference type="ARBA" id="ARBA00022553"/>
    </source>
</evidence>
<protein>
    <recommendedName>
        <fullName evidence="1">Non-reducing polyketide synthase nscA</fullName>
    </recommendedName>
    <alternativeName>
        <fullName evidence="10">Conidial yellow pigment biosynthesis polyketide synthase nscA</fullName>
    </alternativeName>
    <alternativeName>
        <fullName evidence="11">Neosartoricin B biosynthesis protein A</fullName>
    </alternativeName>
</protein>
<dbReference type="PANTHER" id="PTHR43775:SF20">
    <property type="entry name" value="HYBRID PKS-NRPS SYNTHETASE APDA"/>
    <property type="match status" value="1"/>
</dbReference>
<dbReference type="Pfam" id="PF21089">
    <property type="entry name" value="PKS_DH_N"/>
    <property type="match status" value="1"/>
</dbReference>
<dbReference type="InterPro" id="IPR057326">
    <property type="entry name" value="KR_dom"/>
</dbReference>
<dbReference type="Pfam" id="PF00668">
    <property type="entry name" value="Condensation"/>
    <property type="match status" value="1"/>
</dbReference>
<dbReference type="InterPro" id="IPR036736">
    <property type="entry name" value="ACP-like_sf"/>
</dbReference>
<name>A0AAF0IFJ9_9EURO</name>
<dbReference type="GO" id="GO:0016874">
    <property type="term" value="F:ligase activity"/>
    <property type="evidence" value="ECO:0007669"/>
    <property type="project" value="UniProtKB-KW"/>
</dbReference>
<evidence type="ECO:0000256" key="9">
    <source>
        <dbReference type="ARBA" id="ARBA00029443"/>
    </source>
</evidence>
<dbReference type="PROSITE" id="PS50075">
    <property type="entry name" value="CARRIER"/>
    <property type="match status" value="2"/>
</dbReference>
<dbReference type="InterPro" id="IPR006162">
    <property type="entry name" value="Ppantetheine_attach_site"/>
</dbReference>
<evidence type="ECO:0000259" key="14">
    <source>
        <dbReference type="PROSITE" id="PS50075"/>
    </source>
</evidence>
<dbReference type="InterPro" id="IPR032821">
    <property type="entry name" value="PKS_assoc"/>
</dbReference>
<dbReference type="InterPro" id="IPR000873">
    <property type="entry name" value="AMP-dep_synth/lig_dom"/>
</dbReference>
<dbReference type="InterPro" id="IPR013217">
    <property type="entry name" value="Methyltransf_12"/>
</dbReference>
<dbReference type="CDD" id="cd00833">
    <property type="entry name" value="PKS"/>
    <property type="match status" value="1"/>
</dbReference>
<dbReference type="PROSITE" id="PS00012">
    <property type="entry name" value="PHOSPHOPANTETHEINE"/>
    <property type="match status" value="1"/>
</dbReference>
<dbReference type="InterPro" id="IPR042104">
    <property type="entry name" value="PKS_dehydratase_sf"/>
</dbReference>
<dbReference type="GO" id="GO:0004315">
    <property type="term" value="F:3-oxoacyl-[acyl-carrier-protein] synthase activity"/>
    <property type="evidence" value="ECO:0007669"/>
    <property type="project" value="InterPro"/>
</dbReference>
<dbReference type="SMART" id="SM00823">
    <property type="entry name" value="PKS_PP"/>
    <property type="match status" value="2"/>
</dbReference>
<evidence type="ECO:0000313" key="18">
    <source>
        <dbReference type="Proteomes" id="UP001219355"/>
    </source>
</evidence>
<dbReference type="Gene3D" id="3.40.366.10">
    <property type="entry name" value="Malonyl-Coenzyme A Acyl Carrier Protein, domain 2"/>
    <property type="match status" value="1"/>
</dbReference>
<dbReference type="InterPro" id="IPR018201">
    <property type="entry name" value="Ketoacyl_synth_AS"/>
</dbReference>
<dbReference type="InterPro" id="IPR013120">
    <property type="entry name" value="FAR_NAD-bd"/>
</dbReference>
<dbReference type="Gene3D" id="1.10.1200.10">
    <property type="entry name" value="ACP-like"/>
    <property type="match status" value="2"/>
</dbReference>
<dbReference type="Pfam" id="PF07993">
    <property type="entry name" value="NAD_binding_4"/>
    <property type="match status" value="1"/>
</dbReference>
<keyword evidence="5" id="KW-0489">Methyltransferase</keyword>
<dbReference type="Gene3D" id="3.10.129.110">
    <property type="entry name" value="Polyketide synthase dehydratase"/>
    <property type="match status" value="1"/>
</dbReference>
<keyword evidence="7" id="KW-0677">Repeat</keyword>
<dbReference type="Pfam" id="PF16197">
    <property type="entry name" value="KAsynt_C_assoc"/>
    <property type="match status" value="1"/>
</dbReference>
<dbReference type="Proteomes" id="UP001219355">
    <property type="component" value="Chromosome 1"/>
</dbReference>
<dbReference type="SMART" id="SM00826">
    <property type="entry name" value="PKS_DH"/>
    <property type="match status" value="1"/>
</dbReference>
<dbReference type="SUPFAM" id="SSF47336">
    <property type="entry name" value="ACP-like"/>
    <property type="match status" value="2"/>
</dbReference>
<dbReference type="SUPFAM" id="SSF56801">
    <property type="entry name" value="Acetyl-CoA synthetase-like"/>
    <property type="match status" value="1"/>
</dbReference>
<keyword evidence="8" id="KW-0511">Multifunctional enzyme</keyword>
<feature type="region of interest" description="Disordered" evidence="13">
    <location>
        <begin position="2413"/>
        <end position="2459"/>
    </location>
</feature>
<dbReference type="InterPro" id="IPR001242">
    <property type="entry name" value="Condensation_dom"/>
</dbReference>
<comment type="similarity">
    <text evidence="9">In the C-terminal section; belongs to the NRP synthetase family.</text>
</comment>
<dbReference type="InterPro" id="IPR049552">
    <property type="entry name" value="PKS_DH_N"/>
</dbReference>
<dbReference type="SUPFAM" id="SSF53335">
    <property type="entry name" value="S-adenosyl-L-methionine-dependent methyltransferases"/>
    <property type="match status" value="1"/>
</dbReference>
<dbReference type="Gene3D" id="3.30.300.30">
    <property type="match status" value="1"/>
</dbReference>
<dbReference type="GO" id="GO:0031177">
    <property type="term" value="F:phosphopantetheine binding"/>
    <property type="evidence" value="ECO:0007669"/>
    <property type="project" value="InterPro"/>
</dbReference>
<evidence type="ECO:0000256" key="11">
    <source>
        <dbReference type="ARBA" id="ARBA00033379"/>
    </source>
</evidence>
<dbReference type="InterPro" id="IPR036291">
    <property type="entry name" value="NAD(P)-bd_dom_sf"/>
</dbReference>
<evidence type="ECO:0000256" key="1">
    <source>
        <dbReference type="ARBA" id="ARBA00018393"/>
    </source>
</evidence>
<keyword evidence="4" id="KW-0436">Ligase</keyword>
<dbReference type="InterPro" id="IPR016035">
    <property type="entry name" value="Acyl_Trfase/lysoPLipase"/>
</dbReference>
<dbReference type="SUPFAM" id="SSF52151">
    <property type="entry name" value="FabD/lysophospholipase-like"/>
    <property type="match status" value="1"/>
</dbReference>
<dbReference type="InterPro" id="IPR001227">
    <property type="entry name" value="Ac_transferase_dom_sf"/>
</dbReference>
<dbReference type="Pfam" id="PF08659">
    <property type="entry name" value="KR"/>
    <property type="match status" value="1"/>
</dbReference>
<evidence type="ECO:0000256" key="5">
    <source>
        <dbReference type="ARBA" id="ARBA00022603"/>
    </source>
</evidence>
<feature type="domain" description="Ketosynthase family 3 (KS3)" evidence="15">
    <location>
        <begin position="11"/>
        <end position="445"/>
    </location>
</feature>
<dbReference type="InterPro" id="IPR049551">
    <property type="entry name" value="PKS_DH_C"/>
</dbReference>
<dbReference type="SUPFAM" id="SSF51735">
    <property type="entry name" value="NAD(P)-binding Rossmann-fold domains"/>
    <property type="match status" value="2"/>
</dbReference>
<feature type="region of interest" description="N-terminal hotdog fold" evidence="12">
    <location>
        <begin position="941"/>
        <end position="1074"/>
    </location>
</feature>
<evidence type="ECO:0000256" key="2">
    <source>
        <dbReference type="ARBA" id="ARBA00022450"/>
    </source>
</evidence>
<dbReference type="Pfam" id="PF00550">
    <property type="entry name" value="PP-binding"/>
    <property type="match status" value="2"/>
</dbReference>
<evidence type="ECO:0000256" key="6">
    <source>
        <dbReference type="ARBA" id="ARBA00022679"/>
    </source>
</evidence>
<dbReference type="Pfam" id="PF08242">
    <property type="entry name" value="Methyltransf_12"/>
    <property type="match status" value="1"/>
</dbReference>
<dbReference type="FunFam" id="3.40.47.10:FF:000019">
    <property type="entry name" value="Polyketide synthase type I"/>
    <property type="match status" value="1"/>
</dbReference>
<dbReference type="SMART" id="SM00825">
    <property type="entry name" value="PKS_KS"/>
    <property type="match status" value="1"/>
</dbReference>
<reference evidence="17" key="1">
    <citation type="submission" date="2023-03" db="EMBL/GenBank/DDBJ databases">
        <title>Emydomyces testavorans Genome Sequence.</title>
        <authorList>
            <person name="Hoyer L."/>
        </authorList>
    </citation>
    <scope>NUCLEOTIDE SEQUENCE</scope>
    <source>
        <strain evidence="17">16-2883</strain>
    </source>
</reference>
<dbReference type="CDD" id="cd19532">
    <property type="entry name" value="C_PKS-NRPS"/>
    <property type="match status" value="1"/>
</dbReference>
<dbReference type="Gene3D" id="3.40.50.720">
    <property type="entry name" value="NAD(P)-binding Rossmann-like Domain"/>
    <property type="match status" value="3"/>
</dbReference>
<dbReference type="InterPro" id="IPR020807">
    <property type="entry name" value="PKS_DH"/>
</dbReference>
<dbReference type="InterPro" id="IPR016039">
    <property type="entry name" value="Thiolase-like"/>
</dbReference>
<feature type="domain" description="PKS/mFAS DH" evidence="16">
    <location>
        <begin position="941"/>
        <end position="1243"/>
    </location>
</feature>
<dbReference type="Gene3D" id="3.40.50.150">
    <property type="entry name" value="Vaccinia Virus protein VP39"/>
    <property type="match status" value="1"/>
</dbReference>
<evidence type="ECO:0000256" key="13">
    <source>
        <dbReference type="SAM" id="MobiDB-lite"/>
    </source>
</evidence>
<dbReference type="InterPro" id="IPR009081">
    <property type="entry name" value="PP-bd_ACP"/>
</dbReference>
<organism evidence="17 18">
    <name type="scientific">Emydomyces testavorans</name>
    <dbReference type="NCBI Taxonomy" id="2070801"/>
    <lineage>
        <taxon>Eukaryota</taxon>
        <taxon>Fungi</taxon>
        <taxon>Dikarya</taxon>
        <taxon>Ascomycota</taxon>
        <taxon>Pezizomycotina</taxon>
        <taxon>Eurotiomycetes</taxon>
        <taxon>Eurotiomycetidae</taxon>
        <taxon>Onygenales</taxon>
        <taxon>Nannizziopsiaceae</taxon>
        <taxon>Emydomyces</taxon>
    </lineage>
</organism>
<dbReference type="SUPFAM" id="SSF55048">
    <property type="entry name" value="Probable ACP-binding domain of malonyl-CoA ACP transacylase"/>
    <property type="match status" value="1"/>
</dbReference>
<dbReference type="InterPro" id="IPR049900">
    <property type="entry name" value="PKS_mFAS_DH"/>
</dbReference>
<dbReference type="GO" id="GO:0009403">
    <property type="term" value="P:toxin biosynthetic process"/>
    <property type="evidence" value="ECO:0007669"/>
    <property type="project" value="UniProtKB-ARBA"/>
</dbReference>
<feature type="compositionally biased region" description="Low complexity" evidence="13">
    <location>
        <begin position="2422"/>
        <end position="2435"/>
    </location>
</feature>
<dbReference type="Pfam" id="PF00109">
    <property type="entry name" value="ketoacyl-synt"/>
    <property type="match status" value="1"/>
</dbReference>
<dbReference type="InterPro" id="IPR014031">
    <property type="entry name" value="Ketoacyl_synth_C"/>
</dbReference>
<evidence type="ECO:0000256" key="4">
    <source>
        <dbReference type="ARBA" id="ARBA00022598"/>
    </source>
</evidence>
<dbReference type="PROSITE" id="PS52004">
    <property type="entry name" value="KS3_2"/>
    <property type="match status" value="1"/>
</dbReference>
<gene>
    <name evidence="17" type="ORF">PRK78_001485</name>
</gene>
<dbReference type="GO" id="GO:0008168">
    <property type="term" value="F:methyltransferase activity"/>
    <property type="evidence" value="ECO:0007669"/>
    <property type="project" value="UniProtKB-KW"/>
</dbReference>
<evidence type="ECO:0000256" key="10">
    <source>
        <dbReference type="ARBA" id="ARBA00031359"/>
    </source>
</evidence>
<dbReference type="Pfam" id="PF00501">
    <property type="entry name" value="AMP-binding"/>
    <property type="match status" value="1"/>
</dbReference>
<evidence type="ECO:0000259" key="15">
    <source>
        <dbReference type="PROSITE" id="PS52004"/>
    </source>
</evidence>
<proteinExistence type="inferred from homology"/>
<dbReference type="InterPro" id="IPR020806">
    <property type="entry name" value="PKS_PP-bd"/>
</dbReference>
<dbReference type="Pfam" id="PF02801">
    <property type="entry name" value="Ketoacyl-synt_C"/>
    <property type="match status" value="1"/>
</dbReference>
<dbReference type="InterPro" id="IPR013968">
    <property type="entry name" value="PKS_KR"/>
</dbReference>
<dbReference type="InterPro" id="IPR042099">
    <property type="entry name" value="ANL_N_sf"/>
</dbReference>
<dbReference type="Gene3D" id="3.30.559.10">
    <property type="entry name" value="Chloramphenicol acetyltransferase-like domain"/>
    <property type="match status" value="1"/>
</dbReference>
<dbReference type="Pfam" id="PF00698">
    <property type="entry name" value="Acyl_transf_1"/>
    <property type="match status" value="1"/>
</dbReference>
<dbReference type="GO" id="GO:0006633">
    <property type="term" value="P:fatty acid biosynthetic process"/>
    <property type="evidence" value="ECO:0007669"/>
    <property type="project" value="InterPro"/>
</dbReference>
<sequence>MGSISPPRRSEEPIAIIGTACRFPGSLNTPSKFWDFLRKPHDLLTDIPKERFNIDGFYHPNGMHHGTSNVKQSYLLQEDHRAFDAGFFNIKPVEAHSIDPQQRLLLETVYESLEAAGLSIERLSGSQTGVYVGLMCGDYIDHLQRDINTAPTYLPTGTARSIMSNRISYFFNWHGPCMTIDTACSSSLVAVHQAVKLLRSGESDLAVAAGSNLILTPELYIGESKLKMLSPGSRSRMWDTDADGYARGDGVAAVILKRLSRAIEDGDHIECIIRESGVNQDGRTKGITMPNELAQMDLIAQTYARAGLNPYHKDERCQYFEAHGTGTTAGDAREAEAISKAFFGPEGKSLDKSDVLYVGSVKTTIGHTEGTAGVAGLIKASLAVQHGVIPPNMLFNSLSPAVEPFYNNLEIATVAKPWPKVTGPRRASINSFGFGGTNAHVIVENFIQPSRDEEDTISFTPFIFSAATDQALRGMLTTYSTHLKANSNLNLRDLSYTLHSRRSELAVRAAFAATSIGDLASTIDAHLEATNDSSNPGSGVGIRPASSPPHILGIFTGQGAQWATMGRRLITESRYARKFLADLDHVLQSLPELDRPNWSIIDELSADSSKSRLGEAVISQPLCTAIQLLLVDLLCASGIRFKAVVGHSSGEIAAAHCAGLISRDDAIKIAFYRGHFTSLAGSGQRGAMMAVGTSYEDAKDLCDSDMFEGRLCVAACNSSSSVTLSGDADAIEEAKVIFEDEKKFARLLKVDKAYHSHHMLPCGGPYVDVLHKSQIELGTPKNGCSWFSSTYKAKRMDACNELRGTYWKDNMVNPVLFAQSIEAAVENEGPFNLAIEVGPHPALKGPALQTLQDLSGQGVPYASPLSRGVDDVIAFANALGFIWTQITPSIINFGRYDSVLFGNENRRLLKGLPAYTWDHDRIYWHETRISRAYRLRNDGPHPLLGTRVPDGVKEEVRWRNLLKPSELPWIHGHQLQGQMVFPAAGYISTAIEAAQTLVGDISTSVIEVSDFVIGRPLTFDDDESGIETLFTLSNISTDGRDFSASFTYHACTNQDSDILSSLATGRILVTTGSPAFDLLPIRGPEQPNMIPVSTDQFYESLDDLGYGYSGDFRSLASMKRKLNIGSATVAVPSQESHEVLLVHPALLDAAFQAIFLAYWWPNDGSLEQLYVPTRIKNIRVNVPLCQQSMISGKSLAVDSHITDNPLTSSGIHGDVDIFGADAQSMVIQVEGVNVVSFSEGGSQYDRQMLSEHVWGPAFPDAELATSSRATAEDYELALCLERISVYYMQKIEAEIKPEERSDIEWHHKALFEFFDNILSRTRKGKQPYIRKEWLNDTWEEISAILDRYPDSIEMKLNRTVGENLASAIRGETNILQYLLADNLLNRYYTDALGLRETTEFLANTVSHVAHRYPHMDILEIGAGTGGATKSILPLIGQAFSSYTFTDISTGFFEAAQGIFSDYAGKMVFKALDAEKDIVEQGYIEHSYDLIIASLVLHATASLQKTMENTRRLLRPGGYLIMLEITNNDVIRVGFAMSGLPGWWLGQPDGRLLSPCVSAAEWHRMLLKTGFSGIDSMTPETDILPRPMSVIVSQAVDDRVNLLREPLLYPGQSLRSENWDLVILGGETMRTIILIEEIRRLLLPWGVHVTQFPSLNDVDSTQMSPASFVLSVTELDKPIFKDFTEELMAGLKTIFDYQRTFLWVTQGCRADEPYMNMTVGFGRTLALEAPDLRLQFLDLEANEKPNASVLTEALLRLHYTQADDILWSVEQEVAYESGKLVIPRLMPNKAQNDRYNAPKRTIINMVNAQNTPVYLDNSAGLYHLTEGDCTPQRDEVTVKVRYALLLPLATTVYGIVGTDTSTGRMVLSFSNMNGSQTTADPSSLIDCARAEGKEPSFLSLLELELRVDNILSVCKRNTSVLVLNPEPDLAARLEARAVEKDTTVTEIRLNARPTEQELVEQLRCATVRVFSELDTGKTSSRVVCDVEDILTQAEITDTPVVNWSNAVDVPVKLVSIDKQIHFPADRTYVLFGLSSDLGQSLCVWMAYHGARNLIMTSRNPKVDPRWLSEMASKGVRMKVYSNDITDKAALQALVTEIRCTWPSIAGIMHGAMVLEDTSFFDMSFESMNKVLRPKVLGSIHLNELFQDDSLDFFIFFSSLTSVAGNRGQSNYSASNMFGTSLAFQRRRKGLAASVLHIGAVMGVGYVMREVTESVFSAIYKAGFRWMSERGFHQCIAEAIVAGRPNSGGNPEIVTGLRVINANEEEPAPWMNIPRFQHCINLGKFDESKTKHGNTVIPVKIRLRESTSQQEALDIIRDAFLAKLQVALQLQLEDPSVQSQVLNQSADELGIDSLVAVEVRSWFLKELEVDMPVLKILGGATVADLFAFAFEKMPPEMTPYLAEQQVSTVHGAVKQEAPLPPPVSTDISSPSGSISTDQKSRSSQPTSHPPESVKLSVSDSDLKKQMDISPTMPESPKPVAESDLQKQLPMSFGQSRFWFLRHYLEDQTTFNITFSIQLRGHLRVNDLENAVKMLGVRHEALRTCFFARDGEIPMQGILKTSLLQLEKKAIQDPSQVTKEFESMRDHVFDIERGEIMRVLLLTLTPTVNYIVIGYHHINMDGTSLEVSLADLEMAYMRKPLPQPVFQYSDFSTKQRLEFENGQMNTELQYWKSELSDNLPVLPLLPFSSATHRSPVTKYEHHREDCRIDTELAAQIRGMCRKNKVNVFHFYLSVYEVLLFKLLDAEDICIGMADANRNETQLMRSMGMYLNLLPLRFRFNPRKPFTDTLKNTRRTVYSAIAHSRLPFDVLLEELKTPRSTEFSPLFQAFINYRQGVKEQRHLGDLEGQGEEYAFGRTAYDITLDIFDNPGSNPLVMFIVQKQLYSSSDATLLAKAYCNLLDYFSKNPSAAIENASPFTAEDIVTGVELGRGPVRKSQWPETLAHRIDEVAVKQPNFVALKDTSGNCWTYEQMTARVNAIAFALIKAGASPKSPMAVFQEPTPDWVCSLLAIMRIGGVYVPLDVNIPSARLNTMIENCHPSAILVHNATSSIVTDLDLLEDTVVLNISETCEQPSTEIIEITPRAADAAVILYTSGTTGTPKGVILSHACLRNRMEFAMVSTPGTVLQQSALSFDLSIYQALLCLSRGGTLIIALKSTRGDPFALAKLIITEKITYTGATPSEYLSWVNYGRSELVNGTHWRYAMSCGEQYPPKLVNEFRSLGLPHLRLINAYGPTEISFESNNFEVSTLEAPENRIPVGYTLSNTSVAILDEDLKPVPVGIPGEICVSGASVALGYLNDDALTARKFVANPLPSNDFMSHGWTKLYRSGDMGRFKENGILEILGRIDGDNQIKLRGIRIEIQDIESTILNSAEGKLTEIVVMPRGDPPVLLALAVFSSSVTLDAQGKFLQDLIPSLPLPQYMKPAAIIPIDSMPLNVNGKVDRRALQSLPLATIPNTSSTTIELSTMELEVLQIWDEVLSKDILQAYNVDGNSDFFNIGGNSMLLIKVQDHIRLRFNVNLPLIRLFESSTLRGMAAAIQALPEKESSVIDWDAETSIPQDLTLGPLINAPRSPPRVVVLTGATGFLGKEILQELITSTSVEEIHCIAVRTNSKLDEFRESGKVIVHSGDLSRPLLGLSQDVAEFLFNETDAIIHNGADVSFLKTYQSLRKSNVESTKELAKLALARRIPFHYVSTTTVGRLNKAETFEEVSLAQFPPPPKFNDGYLTSKWTSEVFLEKLNARFGLPVWIHRPSSIIGDDAGDLDIMNSVLKYSLLTKVVPQSKLWNGYVDFVTAAHASSAIVEEVFKIRPENDAAPVAIKYLHHSGDLEMPMNAMDAFMQEEDGNGASFSQLPLREWIELAKEHGMSSLVAGYLTSIEEENVKMFFPRLVKSASS</sequence>
<evidence type="ECO:0000256" key="7">
    <source>
        <dbReference type="ARBA" id="ARBA00022737"/>
    </source>
</evidence>
<feature type="region of interest" description="C-terminal hotdog fold" evidence="12">
    <location>
        <begin position="1089"/>
        <end position="1243"/>
    </location>
</feature>
<dbReference type="SUPFAM" id="SSF52777">
    <property type="entry name" value="CoA-dependent acyltransferases"/>
    <property type="match status" value="2"/>
</dbReference>
<dbReference type="Gene3D" id="3.40.50.12780">
    <property type="entry name" value="N-terminal domain of ligase-like"/>
    <property type="match status" value="1"/>
</dbReference>
<dbReference type="CDD" id="cd02440">
    <property type="entry name" value="AdoMet_MTases"/>
    <property type="match status" value="1"/>
</dbReference>
<dbReference type="Gene3D" id="3.40.47.10">
    <property type="match status" value="1"/>
</dbReference>
<dbReference type="SUPFAM" id="SSF53901">
    <property type="entry name" value="Thiolase-like"/>
    <property type="match status" value="1"/>
</dbReference>
<dbReference type="SMART" id="SM00822">
    <property type="entry name" value="PKS_KR"/>
    <property type="match status" value="1"/>
</dbReference>